<evidence type="ECO:0000256" key="2">
    <source>
        <dbReference type="ARBA" id="ARBA00023125"/>
    </source>
</evidence>
<dbReference type="PRINTS" id="PR00778">
    <property type="entry name" value="HTHARSR"/>
</dbReference>
<dbReference type="CDD" id="cd00090">
    <property type="entry name" value="HTH_ARSR"/>
    <property type="match status" value="1"/>
</dbReference>
<dbReference type="GO" id="GO:0003700">
    <property type="term" value="F:DNA-binding transcription factor activity"/>
    <property type="evidence" value="ECO:0007669"/>
    <property type="project" value="InterPro"/>
</dbReference>
<dbReference type="SUPFAM" id="SSF46785">
    <property type="entry name" value="Winged helix' DNA-binding domain"/>
    <property type="match status" value="1"/>
</dbReference>
<evidence type="ECO:0000313" key="8">
    <source>
        <dbReference type="EMBL" id="CAB4849202.1"/>
    </source>
</evidence>
<dbReference type="InterPro" id="IPR011991">
    <property type="entry name" value="ArsR-like_HTH"/>
</dbReference>
<dbReference type="InterPro" id="IPR036390">
    <property type="entry name" value="WH_DNA-bd_sf"/>
</dbReference>
<proteinExistence type="predicted"/>
<dbReference type="SMART" id="SM00418">
    <property type="entry name" value="HTH_ARSR"/>
    <property type="match status" value="1"/>
</dbReference>
<evidence type="ECO:0000313" key="10">
    <source>
        <dbReference type="EMBL" id="CAB5000623.1"/>
    </source>
</evidence>
<dbReference type="EMBL" id="CAFAAV010000156">
    <property type="protein sequence ID" value="CAB4828495.1"/>
    <property type="molecule type" value="Genomic_DNA"/>
</dbReference>
<keyword evidence="2" id="KW-0238">DNA-binding</keyword>
<keyword evidence="1" id="KW-0805">Transcription regulation</keyword>
<protein>
    <submittedName>
        <fullName evidence="7">Unannotated protein</fullName>
    </submittedName>
</protein>
<reference evidence="7" key="1">
    <citation type="submission" date="2020-05" db="EMBL/GenBank/DDBJ databases">
        <authorList>
            <person name="Chiriac C."/>
            <person name="Salcher M."/>
            <person name="Ghai R."/>
            <person name="Kavagutti S V."/>
        </authorList>
    </citation>
    <scope>NUCLEOTIDE SEQUENCE</scope>
</reference>
<gene>
    <name evidence="6" type="ORF">UFOPK2656_00766</name>
    <name evidence="7" type="ORF">UFOPK3099_01866</name>
    <name evidence="8" type="ORF">UFOPK3267_00870</name>
    <name evidence="9" type="ORF">UFOPK3651_00804</name>
    <name evidence="10" type="ORF">UFOPK3931_02107</name>
    <name evidence="5" type="ORF">UFOPK4189_00764</name>
</gene>
<evidence type="ECO:0000313" key="9">
    <source>
        <dbReference type="EMBL" id="CAB4920110.1"/>
    </source>
</evidence>
<dbReference type="PANTHER" id="PTHR33154:SF18">
    <property type="entry name" value="ARSENICAL RESISTANCE OPERON REPRESSOR"/>
    <property type="match status" value="1"/>
</dbReference>
<dbReference type="InterPro" id="IPR036388">
    <property type="entry name" value="WH-like_DNA-bd_sf"/>
</dbReference>
<dbReference type="AlphaFoldDB" id="A0A6J7A6Q6"/>
<sequence length="90" mass="9914">MDDSTIIEQCRALGDPVRWAIVRELQDGTRCACVLSQVTEVSSTLLSHHLKVLREAGLITGSRRGRWIDYTLVDGAFDNLQASLSTGALR</sequence>
<name>A0A6J7A6Q6_9ZZZZ</name>
<dbReference type="EMBL" id="CAEZYF010000003">
    <property type="protein sequence ID" value="CAB4712486.1"/>
    <property type="molecule type" value="Genomic_DNA"/>
</dbReference>
<dbReference type="GO" id="GO:0003677">
    <property type="term" value="F:DNA binding"/>
    <property type="evidence" value="ECO:0007669"/>
    <property type="project" value="UniProtKB-KW"/>
</dbReference>
<dbReference type="EMBL" id="CAESGF010000003">
    <property type="protein sequence ID" value="CAB4362977.1"/>
    <property type="molecule type" value="Genomic_DNA"/>
</dbReference>
<accession>A0A6J7A6Q6</accession>
<dbReference type="Pfam" id="PF01022">
    <property type="entry name" value="HTH_5"/>
    <property type="match status" value="1"/>
</dbReference>
<evidence type="ECO:0000313" key="7">
    <source>
        <dbReference type="EMBL" id="CAB4828495.1"/>
    </source>
</evidence>
<dbReference type="EMBL" id="CAFBMT010000003">
    <property type="protein sequence ID" value="CAB4920110.1"/>
    <property type="molecule type" value="Genomic_DNA"/>
</dbReference>
<dbReference type="InterPro" id="IPR001845">
    <property type="entry name" value="HTH_ArsR_DNA-bd_dom"/>
</dbReference>
<dbReference type="PROSITE" id="PS50987">
    <property type="entry name" value="HTH_ARSR_2"/>
    <property type="match status" value="1"/>
</dbReference>
<dbReference type="Gene3D" id="1.10.10.10">
    <property type="entry name" value="Winged helix-like DNA-binding domain superfamily/Winged helix DNA-binding domain"/>
    <property type="match status" value="1"/>
</dbReference>
<dbReference type="InterPro" id="IPR051081">
    <property type="entry name" value="HTH_MetalResp_TranReg"/>
</dbReference>
<evidence type="ECO:0000256" key="3">
    <source>
        <dbReference type="ARBA" id="ARBA00023163"/>
    </source>
</evidence>
<dbReference type="EMBL" id="CAFBIY010000035">
    <property type="protein sequence ID" value="CAB4849202.1"/>
    <property type="molecule type" value="Genomic_DNA"/>
</dbReference>
<dbReference type="PANTHER" id="PTHR33154">
    <property type="entry name" value="TRANSCRIPTIONAL REGULATOR, ARSR FAMILY"/>
    <property type="match status" value="1"/>
</dbReference>
<keyword evidence="3" id="KW-0804">Transcription</keyword>
<feature type="domain" description="HTH arsR-type" evidence="4">
    <location>
        <begin position="1"/>
        <end position="90"/>
    </location>
</feature>
<dbReference type="EMBL" id="CAFBOL010000064">
    <property type="protein sequence ID" value="CAB5000623.1"/>
    <property type="molecule type" value="Genomic_DNA"/>
</dbReference>
<evidence type="ECO:0000259" key="4">
    <source>
        <dbReference type="PROSITE" id="PS50987"/>
    </source>
</evidence>
<dbReference type="NCBIfam" id="NF033788">
    <property type="entry name" value="HTH_metalloreg"/>
    <property type="match status" value="1"/>
</dbReference>
<evidence type="ECO:0000313" key="6">
    <source>
        <dbReference type="EMBL" id="CAB4712486.1"/>
    </source>
</evidence>
<organism evidence="7">
    <name type="scientific">freshwater metagenome</name>
    <dbReference type="NCBI Taxonomy" id="449393"/>
    <lineage>
        <taxon>unclassified sequences</taxon>
        <taxon>metagenomes</taxon>
        <taxon>ecological metagenomes</taxon>
    </lineage>
</organism>
<evidence type="ECO:0000256" key="1">
    <source>
        <dbReference type="ARBA" id="ARBA00023015"/>
    </source>
</evidence>
<evidence type="ECO:0000313" key="5">
    <source>
        <dbReference type="EMBL" id="CAB4362977.1"/>
    </source>
</evidence>